<dbReference type="EMBL" id="CAMXCT020001680">
    <property type="protein sequence ID" value="CAL1145550.1"/>
    <property type="molecule type" value="Genomic_DNA"/>
</dbReference>
<organism evidence="1">
    <name type="scientific">Cladocopium goreaui</name>
    <dbReference type="NCBI Taxonomy" id="2562237"/>
    <lineage>
        <taxon>Eukaryota</taxon>
        <taxon>Sar</taxon>
        <taxon>Alveolata</taxon>
        <taxon>Dinophyceae</taxon>
        <taxon>Suessiales</taxon>
        <taxon>Symbiodiniaceae</taxon>
        <taxon>Cladocopium</taxon>
    </lineage>
</organism>
<reference evidence="1" key="1">
    <citation type="submission" date="2022-10" db="EMBL/GenBank/DDBJ databases">
        <authorList>
            <person name="Chen Y."/>
            <person name="Dougan E. K."/>
            <person name="Chan C."/>
            <person name="Rhodes N."/>
            <person name="Thang M."/>
        </authorList>
    </citation>
    <scope>NUCLEOTIDE SEQUENCE</scope>
</reference>
<name>A0A9P1CIG2_9DINO</name>
<evidence type="ECO:0000313" key="4">
    <source>
        <dbReference type="Proteomes" id="UP001152797"/>
    </source>
</evidence>
<evidence type="ECO:0000313" key="2">
    <source>
        <dbReference type="EMBL" id="CAL1145550.1"/>
    </source>
</evidence>
<dbReference type="PANTHER" id="PTHR10374">
    <property type="entry name" value="LACTOYLGLUTATHIONE LYASE GLYOXALASE I"/>
    <property type="match status" value="1"/>
</dbReference>
<dbReference type="InterPro" id="IPR029068">
    <property type="entry name" value="Glyas_Bleomycin-R_OHBP_Dase"/>
</dbReference>
<comment type="caution">
    <text evidence="1">The sequence shown here is derived from an EMBL/GenBank/DDBJ whole genome shotgun (WGS) entry which is preliminary data.</text>
</comment>
<proteinExistence type="predicted"/>
<dbReference type="Proteomes" id="UP001152797">
    <property type="component" value="Unassembled WGS sequence"/>
</dbReference>
<dbReference type="GO" id="GO:0016829">
    <property type="term" value="F:lyase activity"/>
    <property type="evidence" value="ECO:0007669"/>
    <property type="project" value="UniProtKB-KW"/>
</dbReference>
<dbReference type="EMBL" id="CAMXCT010001680">
    <property type="protein sequence ID" value="CAI3992175.1"/>
    <property type="molecule type" value="Genomic_DNA"/>
</dbReference>
<keyword evidence="3" id="KW-0456">Lyase</keyword>
<protein>
    <submittedName>
        <fullName evidence="3">Lactoylglutathione lyase (Aldoketomutase ) (Glyoxalase I) (Glx I) (Ketone-aldehyde mutase) (Methylglyoxalase) (S-D-lactoylglutathione methylglyoxal lyase)</fullName>
    </submittedName>
</protein>
<dbReference type="PANTHER" id="PTHR10374:SF30">
    <property type="entry name" value="LACTOYLGLUTATHIONE LYASE"/>
    <property type="match status" value="1"/>
</dbReference>
<dbReference type="OrthoDB" id="16820at2759"/>
<evidence type="ECO:0000313" key="3">
    <source>
        <dbReference type="EMBL" id="CAL4779487.1"/>
    </source>
</evidence>
<reference evidence="2" key="2">
    <citation type="submission" date="2024-04" db="EMBL/GenBank/DDBJ databases">
        <authorList>
            <person name="Chen Y."/>
            <person name="Shah S."/>
            <person name="Dougan E. K."/>
            <person name="Thang M."/>
            <person name="Chan C."/>
        </authorList>
    </citation>
    <scope>NUCLEOTIDE SEQUENCE [LARGE SCALE GENOMIC DNA]</scope>
</reference>
<evidence type="ECO:0000313" key="1">
    <source>
        <dbReference type="EMBL" id="CAI3992175.1"/>
    </source>
</evidence>
<accession>A0A9P1CIG2</accession>
<sequence>MIYGDDPCIGVHLRQLLLDGDNLPSLTLDDFDNRVFAMEPSCHHNLWSKMTNRTWAIHHVSPEQIRCMWSADLAAAYYQESQEAEGLRVDEDRELNAFPDLCGCATEAWRKGVEFTMTRQPSDMVSDPLEKLDWLQAGISNDILHWDLLDRDTTELPWNDTRHVDMLASCVLRVAPSRLPKLLEFYERCLGMQIQRHDDFVELLVPKRSESCSLRVLVSEEVKAGYRHKGTDIYWKIGLAIDDVQSASERLGCGPGSQFLDIGFLTHLADPAGFTIELLQTTFEANAAERATRLARPVENSASLMAQDFVIGQITTRITDPKPSLEFYQKVLRMKLMSVQPVTPYRFTLYFLAYTEEDPPNADVEAVENREWLWQRPYTTLELQHRWDSAPGSLSIPSKDEEGLHGITIQIPLEHLQALEREAPGYVVRVPGRSGSLLDPDGLPLEVEVAGC</sequence>
<dbReference type="Gene3D" id="3.10.180.10">
    <property type="entry name" value="2,3-Dihydroxybiphenyl 1,2-Dioxygenase, domain 1"/>
    <property type="match status" value="2"/>
</dbReference>
<dbReference type="SUPFAM" id="SSF54593">
    <property type="entry name" value="Glyoxalase/Bleomycin resistance protein/Dihydroxybiphenyl dioxygenase"/>
    <property type="match status" value="2"/>
</dbReference>
<dbReference type="AlphaFoldDB" id="A0A9P1CIG2"/>
<keyword evidence="4" id="KW-1185">Reference proteome</keyword>
<gene>
    <name evidence="1" type="ORF">C1SCF055_LOCUS19024</name>
</gene>
<dbReference type="EMBL" id="CAMXCT030001680">
    <property type="protein sequence ID" value="CAL4779487.1"/>
    <property type="molecule type" value="Genomic_DNA"/>
</dbReference>